<organism evidence="2 3">
    <name type="scientific">Pseudomonas oryzihabitans</name>
    <dbReference type="NCBI Taxonomy" id="47885"/>
    <lineage>
        <taxon>Bacteria</taxon>
        <taxon>Pseudomonadati</taxon>
        <taxon>Pseudomonadota</taxon>
        <taxon>Gammaproteobacteria</taxon>
        <taxon>Pseudomonadales</taxon>
        <taxon>Pseudomonadaceae</taxon>
        <taxon>Pseudomonas</taxon>
    </lineage>
</organism>
<dbReference type="GO" id="GO:0032259">
    <property type="term" value="P:methylation"/>
    <property type="evidence" value="ECO:0007669"/>
    <property type="project" value="UniProtKB-KW"/>
</dbReference>
<dbReference type="InterPro" id="IPR013217">
    <property type="entry name" value="Methyltransf_12"/>
</dbReference>
<dbReference type="PANTHER" id="PTHR43861">
    <property type="entry name" value="TRANS-ACONITATE 2-METHYLTRANSFERASE-RELATED"/>
    <property type="match status" value="1"/>
</dbReference>
<feature type="domain" description="Methyltransferase type 12" evidence="1">
    <location>
        <begin position="61"/>
        <end position="138"/>
    </location>
</feature>
<comment type="caution">
    <text evidence="2">The sequence shown here is derived from an EMBL/GenBank/DDBJ whole genome shotgun (WGS) entry which is preliminary data.</text>
</comment>
<dbReference type="GO" id="GO:0008168">
    <property type="term" value="F:methyltransferase activity"/>
    <property type="evidence" value="ECO:0007669"/>
    <property type="project" value="UniProtKB-KW"/>
</dbReference>
<sequence length="242" mass="27711">MSWLDVWNRRQLGQADDILQGLIDLDGFDSGAGRITASDWLIYVERICERLAMSAGQHVYEIGCGAAALLYPLSQRGVQVGGADYAHSLVAQARLAIPTGCFDVVEANQVAVKPHYDRVLANSVFHYFPDLSYAEQVLRIMFAKSRGAVAVLEVPDQAHRERAERIRRDLLSEEEYERKYRGYEHLYFNRDWFVEQGRRHGYGCEITEQFIPHYAQNSYRFNCFFTPNIDLALTRHSGTARL</sequence>
<dbReference type="OrthoDB" id="9760689at2"/>
<evidence type="ECO:0000259" key="1">
    <source>
        <dbReference type="Pfam" id="PF08242"/>
    </source>
</evidence>
<dbReference type="SUPFAM" id="SSF53335">
    <property type="entry name" value="S-adenosyl-L-methionine-dependent methyltransferases"/>
    <property type="match status" value="1"/>
</dbReference>
<dbReference type="Proteomes" id="UP000183046">
    <property type="component" value="Unassembled WGS sequence"/>
</dbReference>
<dbReference type="CDD" id="cd02440">
    <property type="entry name" value="AdoMet_MTases"/>
    <property type="match status" value="1"/>
</dbReference>
<name>A0A1G5NZN6_9PSED</name>
<gene>
    <name evidence="2" type="ORF">SAMN05216279_108206</name>
</gene>
<dbReference type="RefSeq" id="WP_044340928.1">
    <property type="nucleotide sequence ID" value="NZ_FMWB01000008.1"/>
</dbReference>
<protein>
    <submittedName>
        <fullName evidence="2">Methyltransferase domain-containing protein</fullName>
    </submittedName>
</protein>
<dbReference type="AlphaFoldDB" id="A0A1G5NZN6"/>
<dbReference type="Pfam" id="PF08242">
    <property type="entry name" value="Methyltransf_12"/>
    <property type="match status" value="1"/>
</dbReference>
<keyword evidence="2" id="KW-0489">Methyltransferase</keyword>
<dbReference type="InterPro" id="IPR029063">
    <property type="entry name" value="SAM-dependent_MTases_sf"/>
</dbReference>
<proteinExistence type="predicted"/>
<dbReference type="Gene3D" id="3.40.50.150">
    <property type="entry name" value="Vaccinia Virus protein VP39"/>
    <property type="match status" value="1"/>
</dbReference>
<evidence type="ECO:0000313" key="2">
    <source>
        <dbReference type="EMBL" id="SCZ42775.1"/>
    </source>
</evidence>
<keyword evidence="2" id="KW-0808">Transferase</keyword>
<dbReference type="EMBL" id="FMWB01000008">
    <property type="protein sequence ID" value="SCZ42775.1"/>
    <property type="molecule type" value="Genomic_DNA"/>
</dbReference>
<accession>A0A1G5NZN6</accession>
<evidence type="ECO:0000313" key="3">
    <source>
        <dbReference type="Proteomes" id="UP000183046"/>
    </source>
</evidence>
<reference evidence="3" key="1">
    <citation type="submission" date="2016-10" db="EMBL/GenBank/DDBJ databases">
        <authorList>
            <person name="de Groot N.N."/>
        </authorList>
    </citation>
    <scope>NUCLEOTIDE SEQUENCE [LARGE SCALE GENOMIC DNA]</scope>
    <source>
        <strain evidence="3">DSM 15758</strain>
    </source>
</reference>